<protein>
    <submittedName>
        <fullName evidence="5">Integrase family protein</fullName>
    </submittedName>
</protein>
<sequence>MTETVRFMTQKELDKLFRTIEKSKDKHWLRDITMFRIAYRCGLRASEVGLIQVSDFNPKMNELYVRRNKNSLNNTIRLDNKTARYLKKYIKSYQLKENEIMFKSQKRSPISRQNLDRIMKKYCEKAKIKDVTNWHFHVMKHSIAVHLAETGLDVKELQHYLGHRNIASTLVYFQFTTRQQDEMYQKISKNNQLV</sequence>
<accession>B2A5E4</accession>
<dbReference type="SUPFAM" id="SSF56349">
    <property type="entry name" value="DNA breaking-rejoining enzymes"/>
    <property type="match status" value="1"/>
</dbReference>
<dbReference type="PANTHER" id="PTHR30349">
    <property type="entry name" value="PHAGE INTEGRASE-RELATED"/>
    <property type="match status" value="1"/>
</dbReference>
<dbReference type="InterPro" id="IPR013762">
    <property type="entry name" value="Integrase-like_cat_sf"/>
</dbReference>
<dbReference type="Pfam" id="PF00589">
    <property type="entry name" value="Phage_integrase"/>
    <property type="match status" value="1"/>
</dbReference>
<proteinExistence type="predicted"/>
<dbReference type="AlphaFoldDB" id="B2A5E4"/>
<dbReference type="eggNOG" id="COG4974">
    <property type="taxonomic scope" value="Bacteria"/>
</dbReference>
<keyword evidence="3" id="KW-0233">DNA recombination</keyword>
<dbReference type="KEGG" id="nth:Nther_0382"/>
<dbReference type="HOGENOM" id="CLU_027562_39_2_9"/>
<dbReference type="STRING" id="457570.Nther_0382"/>
<dbReference type="GO" id="GO:0005737">
    <property type="term" value="C:cytoplasm"/>
    <property type="evidence" value="ECO:0007669"/>
    <property type="project" value="UniProtKB-SubCell"/>
</dbReference>
<name>B2A5E4_NATTJ</name>
<evidence type="ECO:0000256" key="2">
    <source>
        <dbReference type="ARBA" id="ARBA00022908"/>
    </source>
</evidence>
<dbReference type="Gene3D" id="1.10.443.10">
    <property type="entry name" value="Intergrase catalytic core"/>
    <property type="match status" value="1"/>
</dbReference>
<dbReference type="GO" id="GO:0015074">
    <property type="term" value="P:DNA integration"/>
    <property type="evidence" value="ECO:0007669"/>
    <property type="project" value="UniProtKB-KW"/>
</dbReference>
<evidence type="ECO:0000256" key="3">
    <source>
        <dbReference type="ARBA" id="ARBA00023172"/>
    </source>
</evidence>
<dbReference type="GO" id="GO:0006310">
    <property type="term" value="P:DNA recombination"/>
    <property type="evidence" value="ECO:0007669"/>
    <property type="project" value="UniProtKB-KW"/>
</dbReference>
<dbReference type="PROSITE" id="PS51898">
    <property type="entry name" value="TYR_RECOMBINASE"/>
    <property type="match status" value="1"/>
</dbReference>
<dbReference type="InterPro" id="IPR011010">
    <property type="entry name" value="DNA_brk_join_enz"/>
</dbReference>
<dbReference type="EMBL" id="CP001034">
    <property type="protein sequence ID" value="ACB83978.1"/>
    <property type="molecule type" value="Genomic_DNA"/>
</dbReference>
<evidence type="ECO:0000313" key="6">
    <source>
        <dbReference type="Proteomes" id="UP000001683"/>
    </source>
</evidence>
<keyword evidence="6" id="KW-1185">Reference proteome</keyword>
<evidence type="ECO:0000259" key="4">
    <source>
        <dbReference type="PROSITE" id="PS51898"/>
    </source>
</evidence>
<organism evidence="5 6">
    <name type="scientific">Natranaerobius thermophilus (strain ATCC BAA-1301 / DSM 18059 / JW/NM-WN-LF)</name>
    <dbReference type="NCBI Taxonomy" id="457570"/>
    <lineage>
        <taxon>Bacteria</taxon>
        <taxon>Bacillati</taxon>
        <taxon>Bacillota</taxon>
        <taxon>Clostridia</taxon>
        <taxon>Natranaerobiales</taxon>
        <taxon>Natranaerobiaceae</taxon>
        <taxon>Natranaerobius</taxon>
    </lineage>
</organism>
<keyword evidence="2" id="KW-0229">DNA integration</keyword>
<comment type="subcellular location">
    <subcellularLocation>
        <location evidence="1">Cytoplasm</location>
    </subcellularLocation>
</comment>
<evidence type="ECO:0000313" key="5">
    <source>
        <dbReference type="EMBL" id="ACB83978.1"/>
    </source>
</evidence>
<dbReference type="CDD" id="cd00397">
    <property type="entry name" value="DNA_BRE_C"/>
    <property type="match status" value="1"/>
</dbReference>
<dbReference type="GO" id="GO:0003677">
    <property type="term" value="F:DNA binding"/>
    <property type="evidence" value="ECO:0007669"/>
    <property type="project" value="InterPro"/>
</dbReference>
<dbReference type="InterPro" id="IPR050090">
    <property type="entry name" value="Tyrosine_recombinase_XerCD"/>
</dbReference>
<dbReference type="PANTHER" id="PTHR30349:SF77">
    <property type="entry name" value="TYROSINE RECOMBINASE XERC"/>
    <property type="match status" value="1"/>
</dbReference>
<dbReference type="Proteomes" id="UP000001683">
    <property type="component" value="Chromosome"/>
</dbReference>
<reference evidence="5 6" key="1">
    <citation type="submission" date="2008-04" db="EMBL/GenBank/DDBJ databases">
        <title>Complete sequence of chromosome of Natranaerobius thermophilus JW/NM-WN-LF.</title>
        <authorList>
            <consortium name="US DOE Joint Genome Institute"/>
            <person name="Copeland A."/>
            <person name="Lucas S."/>
            <person name="Lapidus A."/>
            <person name="Glavina del Rio T."/>
            <person name="Dalin E."/>
            <person name="Tice H."/>
            <person name="Bruce D."/>
            <person name="Goodwin L."/>
            <person name="Pitluck S."/>
            <person name="Chertkov O."/>
            <person name="Brettin T."/>
            <person name="Detter J.C."/>
            <person name="Han C."/>
            <person name="Kuske C.R."/>
            <person name="Schmutz J."/>
            <person name="Larimer F."/>
            <person name="Land M."/>
            <person name="Hauser L."/>
            <person name="Kyrpides N."/>
            <person name="Lykidis A."/>
            <person name="Mesbah N.M."/>
            <person name="Wiegel J."/>
        </authorList>
    </citation>
    <scope>NUCLEOTIDE SEQUENCE [LARGE SCALE GENOMIC DNA]</scope>
    <source>
        <strain evidence="6">ATCC BAA-1301 / DSM 18059 / JW/NM-WN-LF</strain>
    </source>
</reference>
<gene>
    <name evidence="5" type="ordered locus">Nther_0382</name>
</gene>
<dbReference type="InterPro" id="IPR002104">
    <property type="entry name" value="Integrase_catalytic"/>
</dbReference>
<evidence type="ECO:0000256" key="1">
    <source>
        <dbReference type="ARBA" id="ARBA00004496"/>
    </source>
</evidence>
<feature type="domain" description="Tyr recombinase" evidence="4">
    <location>
        <begin position="3"/>
        <end position="185"/>
    </location>
</feature>
<dbReference type="InParanoid" id="B2A5E4"/>
<dbReference type="RefSeq" id="WP_012446866.1">
    <property type="nucleotide sequence ID" value="NC_010718.1"/>
</dbReference>
<reference evidence="5 6" key="2">
    <citation type="journal article" date="2011" name="J. Bacteriol.">
        <title>Complete genome sequence of the anaerobic, halophilic alkalithermophile Natranaerobius thermophilus JW/NM-WN-LF.</title>
        <authorList>
            <person name="Zhao B."/>
            <person name="Mesbah N.M."/>
            <person name="Dalin E."/>
            <person name="Goodwin L."/>
            <person name="Nolan M."/>
            <person name="Pitluck S."/>
            <person name="Chertkov O."/>
            <person name="Brettin T.S."/>
            <person name="Han J."/>
            <person name="Larimer F.W."/>
            <person name="Land M.L."/>
            <person name="Hauser L."/>
            <person name="Kyrpides N."/>
            <person name="Wiegel J."/>
        </authorList>
    </citation>
    <scope>NUCLEOTIDE SEQUENCE [LARGE SCALE GENOMIC DNA]</scope>
    <source>
        <strain evidence="6">ATCC BAA-1301 / DSM 18059 / JW/NM-WN-LF</strain>
    </source>
</reference>